<dbReference type="InterPro" id="IPR017937">
    <property type="entry name" value="Thioredoxin_CS"/>
</dbReference>
<dbReference type="InterPro" id="IPR013766">
    <property type="entry name" value="Thioredoxin_domain"/>
</dbReference>
<dbReference type="InterPro" id="IPR025380">
    <property type="entry name" value="DUF4369"/>
</dbReference>
<dbReference type="GO" id="GO:0017004">
    <property type="term" value="P:cytochrome complex assembly"/>
    <property type="evidence" value="ECO:0007669"/>
    <property type="project" value="UniProtKB-KW"/>
</dbReference>
<dbReference type="GO" id="GO:0016209">
    <property type="term" value="F:antioxidant activity"/>
    <property type="evidence" value="ECO:0007669"/>
    <property type="project" value="InterPro"/>
</dbReference>
<evidence type="ECO:0000313" key="6">
    <source>
        <dbReference type="EMBL" id="HIX02973.1"/>
    </source>
</evidence>
<dbReference type="Pfam" id="PF14289">
    <property type="entry name" value="DUF4369"/>
    <property type="match status" value="1"/>
</dbReference>
<feature type="domain" description="Thioredoxin" evidence="5">
    <location>
        <begin position="256"/>
        <end position="396"/>
    </location>
</feature>
<sequence length="396" mass="44985">MKNIIFIIPFLLILASCQDKQEGFLLKGSIGGNAEGMKVLLADAYAYPFVILDSTVIQNGKFLLKGRIDSPGLYQLIIDRSGQGQEETMLASKFYLENSNISYTGHIDSLPTYYWNKERMTREPVITGSKEQDLYIQYQQENQALNQEFSQIYNQYLKVYHLPALEGKFHTQEGIALAKQITKLEEAKRDAQWAFIEKHPQSTVGYDLACQFLEGMYVNLTAAQIDQLAGLISTNWQSYPEKVAAFHAKAEKAKALALGSKYQDIELTNLKGEKVKLSSYIPSGKYVMLEFWASWCGPCRGEIPHLRHVYQQYKDKGFEIVSISLDSEQKDWLKAVQEEKMAWTQLCDPLMFNGPVTQTYNITGVPTCILLDKEGRIFKTDMRGAALDAVLQELYP</sequence>
<evidence type="ECO:0000313" key="7">
    <source>
        <dbReference type="Proteomes" id="UP000824202"/>
    </source>
</evidence>
<dbReference type="GO" id="GO:0016491">
    <property type="term" value="F:oxidoreductase activity"/>
    <property type="evidence" value="ECO:0007669"/>
    <property type="project" value="InterPro"/>
</dbReference>
<dbReference type="AlphaFoldDB" id="A0A9D1UZ71"/>
<dbReference type="Proteomes" id="UP000824202">
    <property type="component" value="Unassembled WGS sequence"/>
</dbReference>
<evidence type="ECO:0000259" key="5">
    <source>
        <dbReference type="PROSITE" id="PS51352"/>
    </source>
</evidence>
<evidence type="ECO:0000256" key="1">
    <source>
        <dbReference type="ARBA" id="ARBA00004196"/>
    </source>
</evidence>
<dbReference type="CDD" id="cd02966">
    <property type="entry name" value="TlpA_like_family"/>
    <property type="match status" value="1"/>
</dbReference>
<gene>
    <name evidence="6" type="ORF">H9863_02500</name>
</gene>
<protein>
    <submittedName>
        <fullName evidence="6">AhpC/TSA family protein</fullName>
    </submittedName>
</protein>
<reference evidence="6" key="1">
    <citation type="journal article" date="2021" name="PeerJ">
        <title>Extensive microbial diversity within the chicken gut microbiome revealed by metagenomics and culture.</title>
        <authorList>
            <person name="Gilroy R."/>
            <person name="Ravi A."/>
            <person name="Getino M."/>
            <person name="Pursley I."/>
            <person name="Horton D.L."/>
            <person name="Alikhan N.F."/>
            <person name="Baker D."/>
            <person name="Gharbi K."/>
            <person name="Hall N."/>
            <person name="Watson M."/>
            <person name="Adriaenssens E.M."/>
            <person name="Foster-Nyarko E."/>
            <person name="Jarju S."/>
            <person name="Secka A."/>
            <person name="Antonio M."/>
            <person name="Oren A."/>
            <person name="Chaudhuri R.R."/>
            <person name="La Ragione R."/>
            <person name="Hildebrand F."/>
            <person name="Pallen M.J."/>
        </authorList>
    </citation>
    <scope>NUCLEOTIDE SEQUENCE</scope>
    <source>
        <strain evidence="6">23274</strain>
    </source>
</reference>
<evidence type="ECO:0000256" key="3">
    <source>
        <dbReference type="ARBA" id="ARBA00023157"/>
    </source>
</evidence>
<dbReference type="GO" id="GO:0030313">
    <property type="term" value="C:cell envelope"/>
    <property type="evidence" value="ECO:0007669"/>
    <property type="project" value="UniProtKB-SubCell"/>
</dbReference>
<keyword evidence="2" id="KW-0201">Cytochrome c-type biogenesis</keyword>
<comment type="subcellular location">
    <subcellularLocation>
        <location evidence="1">Cell envelope</location>
    </subcellularLocation>
</comment>
<organism evidence="6 7">
    <name type="scientific">Candidatus Odoribacter faecigallinarum</name>
    <dbReference type="NCBI Taxonomy" id="2838706"/>
    <lineage>
        <taxon>Bacteria</taxon>
        <taxon>Pseudomonadati</taxon>
        <taxon>Bacteroidota</taxon>
        <taxon>Bacteroidia</taxon>
        <taxon>Bacteroidales</taxon>
        <taxon>Odoribacteraceae</taxon>
        <taxon>Odoribacter</taxon>
    </lineage>
</organism>
<keyword evidence="4" id="KW-0676">Redox-active center</keyword>
<keyword evidence="3" id="KW-1015">Disulfide bond</keyword>
<dbReference type="Gene3D" id="3.40.30.10">
    <property type="entry name" value="Glutaredoxin"/>
    <property type="match status" value="1"/>
</dbReference>
<name>A0A9D1UZ71_9BACT</name>
<evidence type="ECO:0000256" key="2">
    <source>
        <dbReference type="ARBA" id="ARBA00022748"/>
    </source>
</evidence>
<dbReference type="PROSITE" id="PS51352">
    <property type="entry name" value="THIOREDOXIN_2"/>
    <property type="match status" value="1"/>
</dbReference>
<proteinExistence type="predicted"/>
<dbReference type="InterPro" id="IPR050553">
    <property type="entry name" value="Thioredoxin_ResA/DsbE_sf"/>
</dbReference>
<dbReference type="EMBL" id="DXFT01000050">
    <property type="protein sequence ID" value="HIX02973.1"/>
    <property type="molecule type" value="Genomic_DNA"/>
</dbReference>
<accession>A0A9D1UZ71</accession>
<dbReference type="PANTHER" id="PTHR42852:SF6">
    <property type="entry name" value="THIOL:DISULFIDE INTERCHANGE PROTEIN DSBE"/>
    <property type="match status" value="1"/>
</dbReference>
<dbReference type="PANTHER" id="PTHR42852">
    <property type="entry name" value="THIOL:DISULFIDE INTERCHANGE PROTEIN DSBE"/>
    <property type="match status" value="1"/>
</dbReference>
<dbReference type="PROSITE" id="PS00194">
    <property type="entry name" value="THIOREDOXIN_1"/>
    <property type="match status" value="1"/>
</dbReference>
<dbReference type="InterPro" id="IPR036249">
    <property type="entry name" value="Thioredoxin-like_sf"/>
</dbReference>
<comment type="caution">
    <text evidence="6">The sequence shown here is derived from an EMBL/GenBank/DDBJ whole genome shotgun (WGS) entry which is preliminary data.</text>
</comment>
<dbReference type="PROSITE" id="PS51257">
    <property type="entry name" value="PROKAR_LIPOPROTEIN"/>
    <property type="match status" value="1"/>
</dbReference>
<dbReference type="InterPro" id="IPR000866">
    <property type="entry name" value="AhpC/TSA"/>
</dbReference>
<dbReference type="SUPFAM" id="SSF52833">
    <property type="entry name" value="Thioredoxin-like"/>
    <property type="match status" value="1"/>
</dbReference>
<evidence type="ECO:0000256" key="4">
    <source>
        <dbReference type="ARBA" id="ARBA00023284"/>
    </source>
</evidence>
<reference evidence="6" key="2">
    <citation type="submission" date="2021-04" db="EMBL/GenBank/DDBJ databases">
        <authorList>
            <person name="Gilroy R."/>
        </authorList>
    </citation>
    <scope>NUCLEOTIDE SEQUENCE</scope>
    <source>
        <strain evidence="6">23274</strain>
    </source>
</reference>
<dbReference type="Pfam" id="PF00578">
    <property type="entry name" value="AhpC-TSA"/>
    <property type="match status" value="1"/>
</dbReference>